<protein>
    <submittedName>
        <fullName evidence="3">Putative RNA-directed DNA polymerase</fullName>
        <ecNumber evidence="3">2.7.7.49</ecNumber>
    </submittedName>
</protein>
<organism evidence="3 4">
    <name type="scientific">Rosa chinensis</name>
    <name type="common">China rose</name>
    <dbReference type="NCBI Taxonomy" id="74649"/>
    <lineage>
        <taxon>Eukaryota</taxon>
        <taxon>Viridiplantae</taxon>
        <taxon>Streptophyta</taxon>
        <taxon>Embryophyta</taxon>
        <taxon>Tracheophyta</taxon>
        <taxon>Spermatophyta</taxon>
        <taxon>Magnoliopsida</taxon>
        <taxon>eudicotyledons</taxon>
        <taxon>Gunneridae</taxon>
        <taxon>Pentapetalae</taxon>
        <taxon>rosids</taxon>
        <taxon>fabids</taxon>
        <taxon>Rosales</taxon>
        <taxon>Rosaceae</taxon>
        <taxon>Rosoideae</taxon>
        <taxon>Rosoideae incertae sedis</taxon>
        <taxon>Rosa</taxon>
    </lineage>
</organism>
<dbReference type="InterPro" id="IPR013103">
    <property type="entry name" value="RVT_2"/>
</dbReference>
<reference evidence="3 4" key="1">
    <citation type="journal article" date="2018" name="Nat. Genet.">
        <title>The Rosa genome provides new insights in the design of modern roses.</title>
        <authorList>
            <person name="Bendahmane M."/>
        </authorList>
    </citation>
    <scope>NUCLEOTIDE SEQUENCE [LARGE SCALE GENOMIC DNA]</scope>
    <source>
        <strain evidence="4">cv. Old Blush</strain>
    </source>
</reference>
<dbReference type="Pfam" id="PF07727">
    <property type="entry name" value="RVT_2"/>
    <property type="match status" value="1"/>
</dbReference>
<evidence type="ECO:0000256" key="1">
    <source>
        <dbReference type="SAM" id="MobiDB-lite"/>
    </source>
</evidence>
<accession>A0A2P6Q516</accession>
<dbReference type="EMBL" id="PDCK01000043">
    <property type="protein sequence ID" value="PRQ29277.1"/>
    <property type="molecule type" value="Genomic_DNA"/>
</dbReference>
<dbReference type="PANTHER" id="PTHR11439">
    <property type="entry name" value="GAG-POL-RELATED RETROTRANSPOSON"/>
    <property type="match status" value="1"/>
</dbReference>
<dbReference type="SUPFAM" id="SSF56672">
    <property type="entry name" value="DNA/RNA polymerases"/>
    <property type="match status" value="1"/>
</dbReference>
<dbReference type="Gramene" id="PRQ29277">
    <property type="protein sequence ID" value="PRQ29277"/>
    <property type="gene ID" value="RchiOBHm_Chr5g0012171"/>
</dbReference>
<gene>
    <name evidence="3" type="ORF">RchiOBHm_Chr5g0012171</name>
</gene>
<dbReference type="STRING" id="74649.A0A2P6Q516"/>
<feature type="domain" description="Reverse transcriptase Ty1/copia-type" evidence="2">
    <location>
        <begin position="200"/>
        <end position="440"/>
    </location>
</feature>
<evidence type="ECO:0000313" key="3">
    <source>
        <dbReference type="EMBL" id="PRQ29277.1"/>
    </source>
</evidence>
<evidence type="ECO:0000259" key="2">
    <source>
        <dbReference type="Pfam" id="PF07727"/>
    </source>
</evidence>
<dbReference type="EC" id="2.7.7.49" evidence="3"/>
<sequence length="725" mass="81962">MPDAFSDIAKVTRSHIPAANVPARIDVPKNSGHGATSRGIEHGATITNGDGNVAQDGLPARKRGRPKGSMDSRLRKKASLAQKDLLIIDINNPSHEDIPDYGYVQETSLGDAPMSEPILENREISMNYTSVHETLSRDSIILDDVFAYSIAQGIIEHDDIEPRSVEECQRRADWPKWKNAIQVELDSLTKRQVFGPITLTPPSIKPVGHKWVFVRKRNEKNKVVRYKARLVAQGFSQRPGIDYEETYYPVMDVITFRYLVSLVVSEKLDMQLMDVVTAYLYGDLDSEIYMKVPDGLQLPKSSGSKPRSAFSIRLRRSLYGLKQSGRMWYNRLSDYLIGKGYVNDEICPCVFIKRTSSGFAIVAVYVDDMNLIGTLDELKETAKYLKSEFEMKDLGKTRFCLGLELEHRSDGIMIHQSAYTQKLLRRFNEDKAKPVSTPMISRSLEPEKDPFRPRDEDEDLLEAEVPYLSAIGALLYLAQCTRPDISFAVNLLARHSSAPTCRHWIGIKTIFRYLRGTIDMGLFYPYREKRNNGSVGSDSTRQNATFRAPPPLHQNDNNVLMGFADAVYLSDPHKGRSQTGYVFTMGSTAISWRSTKQTLVATSSNHAEIIALHEAVRECIWLRSVVRHIRGTCGFKSITDKPTCIYEDNAACIEQMKLGFIKGDNTKHISPKFFYNQQQQALLNIEVNQIRSEDNVADLFTKSLPKSTFEKHVKSIGLRKLSELP</sequence>
<keyword evidence="3" id="KW-0808">Transferase</keyword>
<dbReference type="AlphaFoldDB" id="A0A2P6Q516"/>
<keyword evidence="3" id="KW-0548">Nucleotidyltransferase</keyword>
<keyword evidence="4" id="KW-1185">Reference proteome</keyword>
<evidence type="ECO:0000313" key="4">
    <source>
        <dbReference type="Proteomes" id="UP000238479"/>
    </source>
</evidence>
<dbReference type="GO" id="GO:0003964">
    <property type="term" value="F:RNA-directed DNA polymerase activity"/>
    <property type="evidence" value="ECO:0007669"/>
    <property type="project" value="UniProtKB-KW"/>
</dbReference>
<dbReference type="PANTHER" id="PTHR11439:SF486">
    <property type="entry name" value="RLK (RECEPTOR-LIKE KINASE) PROTEIN, PUTATIVE-RELATED"/>
    <property type="match status" value="1"/>
</dbReference>
<feature type="region of interest" description="Disordered" evidence="1">
    <location>
        <begin position="24"/>
        <end position="75"/>
    </location>
</feature>
<dbReference type="InterPro" id="IPR043502">
    <property type="entry name" value="DNA/RNA_pol_sf"/>
</dbReference>
<dbReference type="Proteomes" id="UP000238479">
    <property type="component" value="Chromosome 5"/>
</dbReference>
<dbReference type="CDD" id="cd09272">
    <property type="entry name" value="RNase_HI_RT_Ty1"/>
    <property type="match status" value="1"/>
</dbReference>
<keyword evidence="3" id="KW-0695">RNA-directed DNA polymerase</keyword>
<name>A0A2P6Q516_ROSCH</name>
<proteinExistence type="predicted"/>
<comment type="caution">
    <text evidence="3">The sequence shown here is derived from an EMBL/GenBank/DDBJ whole genome shotgun (WGS) entry which is preliminary data.</text>
</comment>